<dbReference type="EMBL" id="WSRQ01000010">
    <property type="protein sequence ID" value="MVX63727.1"/>
    <property type="molecule type" value="Genomic_DNA"/>
</dbReference>
<dbReference type="InterPro" id="IPR045403">
    <property type="entry name" value="HTH_59_Firmicutes_type"/>
</dbReference>
<sequence>MNPFVRGIKPGDNCYVFSGNYENTRYEIISNDNGRIVLDTSSMAKDDIKADREYELSKYQLHIDYGFDDVLYGITCYLDNIKVLAIEVLINSEAYLKNTMTFSEAAEKWGITDSALRKMINTGKLKEYIHYRKSGSTWLITKNAMKKIYGKEKE</sequence>
<protein>
    <submittedName>
        <fullName evidence="2">Helix-turn-helix domain-containing protein</fullName>
    </submittedName>
</protein>
<evidence type="ECO:0000313" key="3">
    <source>
        <dbReference type="Proteomes" id="UP000656077"/>
    </source>
</evidence>
<dbReference type="Pfam" id="PF20038">
    <property type="entry name" value="HTH_59"/>
    <property type="match status" value="1"/>
</dbReference>
<dbReference type="AlphaFoldDB" id="A0A964W257"/>
<evidence type="ECO:0000313" key="2">
    <source>
        <dbReference type="EMBL" id="MVX63727.1"/>
    </source>
</evidence>
<dbReference type="RefSeq" id="WP_160358822.1">
    <property type="nucleotide sequence ID" value="NZ_WSRQ01000010.1"/>
</dbReference>
<feature type="domain" description="Helix-turn-helix" evidence="1">
    <location>
        <begin position="96"/>
        <end position="154"/>
    </location>
</feature>
<evidence type="ECO:0000259" key="1">
    <source>
        <dbReference type="Pfam" id="PF20038"/>
    </source>
</evidence>
<comment type="caution">
    <text evidence="2">The sequence shown here is derived from an EMBL/GenBank/DDBJ whole genome shotgun (WGS) entry which is preliminary data.</text>
</comment>
<accession>A0A964W257</accession>
<organism evidence="2 3">
    <name type="scientific">Clostridium chromiireducens</name>
    <dbReference type="NCBI Taxonomy" id="225345"/>
    <lineage>
        <taxon>Bacteria</taxon>
        <taxon>Bacillati</taxon>
        <taxon>Bacillota</taxon>
        <taxon>Clostridia</taxon>
        <taxon>Eubacteriales</taxon>
        <taxon>Clostridiaceae</taxon>
        <taxon>Clostridium</taxon>
    </lineage>
</organism>
<proteinExistence type="predicted"/>
<gene>
    <name evidence="2" type="ORF">GKZ28_08460</name>
</gene>
<dbReference type="Proteomes" id="UP000656077">
    <property type="component" value="Unassembled WGS sequence"/>
</dbReference>
<reference evidence="2" key="1">
    <citation type="submission" date="2019-12" db="EMBL/GenBank/DDBJ databases">
        <title>Microbes associate with the intestines of laboratory mice.</title>
        <authorList>
            <person name="Navarre W."/>
            <person name="Wong E."/>
        </authorList>
    </citation>
    <scope>NUCLEOTIDE SEQUENCE</scope>
    <source>
        <strain evidence="2">NM79_F5</strain>
    </source>
</reference>
<name>A0A964W257_9CLOT</name>